<dbReference type="EnsemblPlants" id="KRH37509">
    <property type="protein sequence ID" value="KRH37509"/>
    <property type="gene ID" value="GLYMA_09G070800"/>
</dbReference>
<dbReference type="InParanoid" id="A0A0R0IB14"/>
<name>A0A0R0IB14_SOYBN</name>
<evidence type="ECO:0000313" key="2">
    <source>
        <dbReference type="EMBL" id="KRH37509.1"/>
    </source>
</evidence>
<dbReference type="EMBL" id="CM000842">
    <property type="protein sequence ID" value="KRH37509.1"/>
    <property type="molecule type" value="Genomic_DNA"/>
</dbReference>
<dbReference type="PANTHER" id="PTHR10492">
    <property type="match status" value="1"/>
</dbReference>
<reference evidence="3" key="2">
    <citation type="submission" date="2018-02" db="UniProtKB">
        <authorList>
            <consortium name="EnsemblPlants"/>
        </authorList>
    </citation>
    <scope>IDENTIFICATION</scope>
    <source>
        <strain evidence="3">Williams 82</strain>
    </source>
</reference>
<accession>A0A0R0IB14</accession>
<dbReference type="Pfam" id="PF21530">
    <property type="entry name" value="Pif1_2B_dom"/>
    <property type="match status" value="1"/>
</dbReference>
<feature type="domain" description="DNA helicase Pif1-like 2B" evidence="1">
    <location>
        <begin position="34"/>
        <end position="66"/>
    </location>
</feature>
<keyword evidence="4" id="KW-1185">Reference proteome</keyword>
<proteinExistence type="predicted"/>
<evidence type="ECO:0000313" key="3">
    <source>
        <dbReference type="EnsemblPlants" id="KRH37509"/>
    </source>
</evidence>
<dbReference type="Proteomes" id="UP000008827">
    <property type="component" value="Chromosome 9"/>
</dbReference>
<reference evidence="2 3" key="1">
    <citation type="journal article" date="2010" name="Nature">
        <title>Genome sequence of the palaeopolyploid soybean.</title>
        <authorList>
            <person name="Schmutz J."/>
            <person name="Cannon S.B."/>
            <person name="Schlueter J."/>
            <person name="Ma J."/>
            <person name="Mitros T."/>
            <person name="Nelson W."/>
            <person name="Hyten D.L."/>
            <person name="Song Q."/>
            <person name="Thelen J.J."/>
            <person name="Cheng J."/>
            <person name="Xu D."/>
            <person name="Hellsten U."/>
            <person name="May G.D."/>
            <person name="Yu Y."/>
            <person name="Sakurai T."/>
            <person name="Umezawa T."/>
            <person name="Bhattacharyya M.K."/>
            <person name="Sandhu D."/>
            <person name="Valliyodan B."/>
            <person name="Lindquist E."/>
            <person name="Peto M."/>
            <person name="Grant D."/>
            <person name="Shu S."/>
            <person name="Goodstein D."/>
            <person name="Barry K."/>
            <person name="Futrell-Griggs M."/>
            <person name="Abernathy B."/>
            <person name="Du J."/>
            <person name="Tian Z."/>
            <person name="Zhu L."/>
            <person name="Gill N."/>
            <person name="Joshi T."/>
            <person name="Libault M."/>
            <person name="Sethuraman A."/>
            <person name="Zhang X.-C."/>
            <person name="Shinozaki K."/>
            <person name="Nguyen H.T."/>
            <person name="Wing R.A."/>
            <person name="Cregan P."/>
            <person name="Specht J."/>
            <person name="Grimwood J."/>
            <person name="Rokhsar D."/>
            <person name="Stacey G."/>
            <person name="Shoemaker R.C."/>
            <person name="Jackson S.A."/>
        </authorList>
    </citation>
    <scope>NUCLEOTIDE SEQUENCE</scope>
    <source>
        <strain evidence="3">cv. Williams 82</strain>
        <tissue evidence="2">Callus</tissue>
    </source>
</reference>
<evidence type="ECO:0000313" key="4">
    <source>
        <dbReference type="Proteomes" id="UP000008827"/>
    </source>
</evidence>
<dbReference type="AlphaFoldDB" id="A0A0R0IB14"/>
<gene>
    <name evidence="2" type="ORF">GLYMA_09G070800</name>
</gene>
<reference evidence="2" key="3">
    <citation type="submission" date="2018-07" db="EMBL/GenBank/DDBJ databases">
        <title>WGS assembly of Glycine max.</title>
        <authorList>
            <person name="Schmutz J."/>
            <person name="Cannon S."/>
            <person name="Schlueter J."/>
            <person name="Ma J."/>
            <person name="Mitros T."/>
            <person name="Nelson W."/>
            <person name="Hyten D."/>
            <person name="Song Q."/>
            <person name="Thelen J."/>
            <person name="Cheng J."/>
            <person name="Xu D."/>
            <person name="Hellsten U."/>
            <person name="May G."/>
            <person name="Yu Y."/>
            <person name="Sakurai T."/>
            <person name="Umezawa T."/>
            <person name="Bhattacharyya M."/>
            <person name="Sandhu D."/>
            <person name="Valliyodan B."/>
            <person name="Lindquist E."/>
            <person name="Peto M."/>
            <person name="Grant D."/>
            <person name="Shu S."/>
            <person name="Goodstein D."/>
            <person name="Barry K."/>
            <person name="Futrell-Griggs M."/>
            <person name="Abernathy B."/>
            <person name="Du J."/>
            <person name="Tian Z."/>
            <person name="Zhu L."/>
            <person name="Gill N."/>
            <person name="Joshi T."/>
            <person name="Libault M."/>
            <person name="Sethuraman A."/>
            <person name="Zhang X."/>
            <person name="Shinozaki K."/>
            <person name="Nguyen H."/>
            <person name="Wing R."/>
            <person name="Cregan P."/>
            <person name="Specht J."/>
            <person name="Grimwood J."/>
            <person name="Rokhsar D."/>
            <person name="Stacey G."/>
            <person name="Shoemaker R."/>
            <person name="Jackson S."/>
        </authorList>
    </citation>
    <scope>NUCLEOTIDE SEQUENCE</scope>
    <source>
        <tissue evidence="2">Callus</tissue>
    </source>
</reference>
<dbReference type="PANTHER" id="PTHR10492:SF101">
    <property type="entry name" value="ATP-DEPENDENT DNA HELICASE"/>
    <property type="match status" value="1"/>
</dbReference>
<evidence type="ECO:0000259" key="1">
    <source>
        <dbReference type="Pfam" id="PF21530"/>
    </source>
</evidence>
<organism evidence="2">
    <name type="scientific">Glycine max</name>
    <name type="common">Soybean</name>
    <name type="synonym">Glycine hispida</name>
    <dbReference type="NCBI Taxonomy" id="3847"/>
    <lineage>
        <taxon>Eukaryota</taxon>
        <taxon>Viridiplantae</taxon>
        <taxon>Streptophyta</taxon>
        <taxon>Embryophyta</taxon>
        <taxon>Tracheophyta</taxon>
        <taxon>Spermatophyta</taxon>
        <taxon>Magnoliopsida</taxon>
        <taxon>eudicotyledons</taxon>
        <taxon>Gunneridae</taxon>
        <taxon>Pentapetalae</taxon>
        <taxon>rosids</taxon>
        <taxon>fabids</taxon>
        <taxon>Fabales</taxon>
        <taxon>Fabaceae</taxon>
        <taxon>Papilionoideae</taxon>
        <taxon>50 kb inversion clade</taxon>
        <taxon>NPAAA clade</taxon>
        <taxon>indigoferoid/millettioid clade</taxon>
        <taxon>Phaseoleae</taxon>
        <taxon>Glycine</taxon>
        <taxon>Glycine subgen. Soja</taxon>
    </lineage>
</organism>
<dbReference type="InterPro" id="IPR049163">
    <property type="entry name" value="Pif1-like_2B_dom"/>
</dbReference>
<dbReference type="Gramene" id="KRH37509">
    <property type="protein sequence ID" value="KRH37509"/>
    <property type="gene ID" value="GLYMA_09G070800"/>
</dbReference>
<sequence length="115" mass="13147">MTLIPSETITYLSFGAPCSVIKNVDTPDVVHIPKFLNRIVASNLLNHKLKLKIEISIMLSRNINQSFAYFFSHDQLYVTMSRVITRKSLKFLVCNNEGQIMNNTSNVVITKRNMI</sequence>
<protein>
    <recommendedName>
        <fullName evidence="1">DNA helicase Pif1-like 2B domain-containing protein</fullName>
    </recommendedName>
</protein>